<dbReference type="GO" id="GO:0006508">
    <property type="term" value="P:proteolysis"/>
    <property type="evidence" value="ECO:0007669"/>
    <property type="project" value="UniProtKB-KW"/>
</dbReference>
<dbReference type="RefSeq" id="WP_091981936.1">
    <property type="nucleotide sequence ID" value="NZ_FOLO01000007.1"/>
</dbReference>
<dbReference type="SUPFAM" id="SSF51306">
    <property type="entry name" value="LexA/Signal peptidase"/>
    <property type="match status" value="1"/>
</dbReference>
<keyword evidence="2" id="KW-0378">Hydrolase</keyword>
<proteinExistence type="predicted"/>
<protein>
    <submittedName>
        <fullName evidence="2">Nickel-type superoxide dismutase maturation protease</fullName>
    </submittedName>
</protein>
<gene>
    <name evidence="2" type="ORF">SAMN02745724_01299</name>
</gene>
<evidence type="ECO:0000313" key="3">
    <source>
        <dbReference type="Proteomes" id="UP000198862"/>
    </source>
</evidence>
<dbReference type="AlphaFoldDB" id="A0A1I1I627"/>
<keyword evidence="2" id="KW-0645">Protease</keyword>
<dbReference type="InterPro" id="IPR036286">
    <property type="entry name" value="LexA/Signal_pep-like_sf"/>
</dbReference>
<dbReference type="InterPro" id="IPR015927">
    <property type="entry name" value="Peptidase_S24_S26A/B/C"/>
</dbReference>
<dbReference type="Gene3D" id="2.10.109.10">
    <property type="entry name" value="Umud Fragment, subunit A"/>
    <property type="match status" value="1"/>
</dbReference>
<evidence type="ECO:0000259" key="1">
    <source>
        <dbReference type="Pfam" id="PF00717"/>
    </source>
</evidence>
<accession>A0A1I1I627</accession>
<dbReference type="Proteomes" id="UP000198862">
    <property type="component" value="Unassembled WGS sequence"/>
</dbReference>
<sequence length="98" mass="11227">MGFKFIRITGHSMMPRIPDNSYVLIHTWLKIFKPKPGNTLLIKHHKYGHIIKTLSHIDKQGFYWVKGESMQSVSMSNIGPIIKEQILGKVCITLSANH</sequence>
<dbReference type="EMBL" id="FOLO01000007">
    <property type="protein sequence ID" value="SFC28670.1"/>
    <property type="molecule type" value="Genomic_DNA"/>
</dbReference>
<evidence type="ECO:0000313" key="2">
    <source>
        <dbReference type="EMBL" id="SFC28670.1"/>
    </source>
</evidence>
<dbReference type="NCBIfam" id="TIGR02754">
    <property type="entry name" value="sod_Ni_protease"/>
    <property type="match status" value="1"/>
</dbReference>
<feature type="domain" description="Peptidase S24/S26A/S26B/S26C" evidence="1">
    <location>
        <begin position="5"/>
        <end position="90"/>
    </location>
</feature>
<dbReference type="GO" id="GO:0008233">
    <property type="term" value="F:peptidase activity"/>
    <property type="evidence" value="ECO:0007669"/>
    <property type="project" value="UniProtKB-KW"/>
</dbReference>
<name>A0A1I1I627_9GAMM</name>
<dbReference type="STRING" id="1123010.SAMN02745724_01299"/>
<keyword evidence="3" id="KW-1185">Reference proteome</keyword>
<dbReference type="Pfam" id="PF00717">
    <property type="entry name" value="Peptidase_S24"/>
    <property type="match status" value="1"/>
</dbReference>
<dbReference type="InterPro" id="IPR014124">
    <property type="entry name" value="Pept_S26A_Sod_Ni_maturase"/>
</dbReference>
<organism evidence="2 3">
    <name type="scientific">Pseudoalteromonas denitrificans DSM 6059</name>
    <dbReference type="NCBI Taxonomy" id="1123010"/>
    <lineage>
        <taxon>Bacteria</taxon>
        <taxon>Pseudomonadati</taxon>
        <taxon>Pseudomonadota</taxon>
        <taxon>Gammaproteobacteria</taxon>
        <taxon>Alteromonadales</taxon>
        <taxon>Pseudoalteromonadaceae</taxon>
        <taxon>Pseudoalteromonas</taxon>
    </lineage>
</organism>
<reference evidence="2 3" key="1">
    <citation type="submission" date="2016-10" db="EMBL/GenBank/DDBJ databases">
        <authorList>
            <person name="de Groot N.N."/>
        </authorList>
    </citation>
    <scope>NUCLEOTIDE SEQUENCE [LARGE SCALE GENOMIC DNA]</scope>
    <source>
        <strain evidence="2 3">DSM 6059</strain>
    </source>
</reference>
<dbReference type="OrthoDB" id="6183704at2"/>
<dbReference type="CDD" id="cd06462">
    <property type="entry name" value="Peptidase_S24_S26"/>
    <property type="match status" value="1"/>
</dbReference>